<feature type="transmembrane region" description="Helical" evidence="3">
    <location>
        <begin position="7"/>
        <end position="27"/>
    </location>
</feature>
<dbReference type="Pfam" id="PF02632">
    <property type="entry name" value="BioY"/>
    <property type="match status" value="1"/>
</dbReference>
<keyword evidence="2" id="KW-1003">Cell membrane</keyword>
<dbReference type="Proteomes" id="UP001229346">
    <property type="component" value="Unassembled WGS sequence"/>
</dbReference>
<feature type="transmembrane region" description="Helical" evidence="3">
    <location>
        <begin position="162"/>
        <end position="189"/>
    </location>
</feature>
<keyword evidence="2 3" id="KW-0472">Membrane</keyword>
<dbReference type="InterPro" id="IPR003784">
    <property type="entry name" value="BioY"/>
</dbReference>
<protein>
    <recommendedName>
        <fullName evidence="2">Biotin transporter</fullName>
    </recommendedName>
</protein>
<dbReference type="Gene3D" id="1.10.1760.20">
    <property type="match status" value="1"/>
</dbReference>
<accession>A0ABT9UAM5</accession>
<dbReference type="PIRSF" id="PIRSF016661">
    <property type="entry name" value="BioY"/>
    <property type="match status" value="1"/>
</dbReference>
<sequence length="209" mass="22456">MPSKSNNIRALVFTALFAALFIIMNSLSIKLSLSPVPITMQTFGVLLAGLFLTPRNAFLSIVVVILLTAIGLPLFNGKGGISYLLGHTGGFIIAFPFCALLISLAVSWVLRNESIKRNKIVLFIVLFVTFELFSSLAAYLPGIPWLMHVLGWDFAKAMSLGFSPFIIGDALKSALGAVVAISLTPYISYIRSSTGARRNAGGFPKTVKA</sequence>
<name>A0ABT9UAM5_PAEHA</name>
<keyword evidence="2" id="KW-0813">Transport</keyword>
<feature type="transmembrane region" description="Helical" evidence="3">
    <location>
        <begin position="81"/>
        <end position="108"/>
    </location>
</feature>
<keyword evidence="3" id="KW-1133">Transmembrane helix</keyword>
<evidence type="ECO:0000256" key="1">
    <source>
        <dbReference type="ARBA" id="ARBA00010692"/>
    </source>
</evidence>
<dbReference type="RefSeq" id="WP_307210376.1">
    <property type="nucleotide sequence ID" value="NZ_JAUSST010000002.1"/>
</dbReference>
<evidence type="ECO:0000313" key="5">
    <source>
        <dbReference type="Proteomes" id="UP001229346"/>
    </source>
</evidence>
<gene>
    <name evidence="4" type="ORF">J2T15_006180</name>
</gene>
<dbReference type="PANTHER" id="PTHR34295">
    <property type="entry name" value="BIOTIN TRANSPORTER BIOY"/>
    <property type="match status" value="1"/>
</dbReference>
<comment type="similarity">
    <text evidence="1 2">Belongs to the BioY family.</text>
</comment>
<proteinExistence type="inferred from homology"/>
<comment type="subcellular location">
    <subcellularLocation>
        <location evidence="2">Cell membrane</location>
        <topology evidence="2">Multi-pass membrane protein</topology>
    </subcellularLocation>
</comment>
<reference evidence="4 5" key="1">
    <citation type="submission" date="2023-07" db="EMBL/GenBank/DDBJ databases">
        <title>Sorghum-associated microbial communities from plants grown in Nebraska, USA.</title>
        <authorList>
            <person name="Schachtman D."/>
        </authorList>
    </citation>
    <scope>NUCLEOTIDE SEQUENCE [LARGE SCALE GENOMIC DNA]</scope>
    <source>
        <strain evidence="4 5">CC482</strain>
    </source>
</reference>
<organism evidence="4 5">
    <name type="scientific">Paenibacillus harenae</name>
    <dbReference type="NCBI Taxonomy" id="306543"/>
    <lineage>
        <taxon>Bacteria</taxon>
        <taxon>Bacillati</taxon>
        <taxon>Bacillota</taxon>
        <taxon>Bacilli</taxon>
        <taxon>Bacillales</taxon>
        <taxon>Paenibacillaceae</taxon>
        <taxon>Paenibacillus</taxon>
    </lineage>
</organism>
<dbReference type="EMBL" id="JAUSSU010000023">
    <property type="protein sequence ID" value="MDQ0116698.1"/>
    <property type="molecule type" value="Genomic_DNA"/>
</dbReference>
<evidence type="ECO:0000256" key="3">
    <source>
        <dbReference type="SAM" id="Phobius"/>
    </source>
</evidence>
<comment type="caution">
    <text evidence="4">The sequence shown here is derived from an EMBL/GenBank/DDBJ whole genome shotgun (WGS) entry which is preliminary data.</text>
</comment>
<feature type="transmembrane region" description="Helical" evidence="3">
    <location>
        <begin position="120"/>
        <end position="142"/>
    </location>
</feature>
<keyword evidence="5" id="KW-1185">Reference proteome</keyword>
<evidence type="ECO:0000313" key="4">
    <source>
        <dbReference type="EMBL" id="MDQ0116698.1"/>
    </source>
</evidence>
<evidence type="ECO:0000256" key="2">
    <source>
        <dbReference type="PIRNR" id="PIRNR016661"/>
    </source>
</evidence>
<feature type="transmembrane region" description="Helical" evidence="3">
    <location>
        <begin position="57"/>
        <end position="75"/>
    </location>
</feature>
<feature type="transmembrane region" description="Helical" evidence="3">
    <location>
        <begin position="33"/>
        <end position="52"/>
    </location>
</feature>
<keyword evidence="3" id="KW-0812">Transmembrane</keyword>
<dbReference type="PANTHER" id="PTHR34295:SF1">
    <property type="entry name" value="BIOTIN TRANSPORTER BIOY"/>
    <property type="match status" value="1"/>
</dbReference>